<evidence type="ECO:0000256" key="1">
    <source>
        <dbReference type="ARBA" id="ARBA00005187"/>
    </source>
</evidence>
<protein>
    <recommendedName>
        <fullName evidence="3">asparagine synthase (glutamine-hydrolyzing)</fullName>
        <ecNumber evidence="3">6.3.5.4</ecNumber>
    </recommendedName>
</protein>
<dbReference type="Gene3D" id="3.40.50.620">
    <property type="entry name" value="HUPs"/>
    <property type="match status" value="1"/>
</dbReference>
<dbReference type="STRING" id="1219058.AOA14_13560"/>
<dbReference type="PIRSF" id="PIRSF001589">
    <property type="entry name" value="Asn_synthetase_glu-h"/>
    <property type="match status" value="1"/>
</dbReference>
<dbReference type="InterPro" id="IPR001962">
    <property type="entry name" value="Asn_synthase"/>
</dbReference>
<dbReference type="Pfam" id="PF13522">
    <property type="entry name" value="GATase_6"/>
    <property type="match status" value="1"/>
</dbReference>
<name>A0A142W0S4_9SPHN</name>
<dbReference type="InterPro" id="IPR006426">
    <property type="entry name" value="Asn_synth_AEB"/>
</dbReference>
<evidence type="ECO:0000313" key="12">
    <source>
        <dbReference type="EMBL" id="AMU95636.1"/>
    </source>
</evidence>
<dbReference type="Gene3D" id="3.60.20.10">
    <property type="entry name" value="Glutamine Phosphoribosylpyrophosphate, subunit 1, domain 1"/>
    <property type="match status" value="1"/>
</dbReference>
<dbReference type="PROSITE" id="PS51278">
    <property type="entry name" value="GATASE_TYPE_2"/>
    <property type="match status" value="1"/>
</dbReference>
<feature type="domain" description="Glutamine amidotransferase type-2" evidence="11">
    <location>
        <begin position="2"/>
        <end position="217"/>
    </location>
</feature>
<evidence type="ECO:0000256" key="5">
    <source>
        <dbReference type="ARBA" id="ARBA00022840"/>
    </source>
</evidence>
<evidence type="ECO:0000256" key="7">
    <source>
        <dbReference type="ARBA" id="ARBA00048741"/>
    </source>
</evidence>
<dbReference type="GO" id="GO:0004066">
    <property type="term" value="F:asparagine synthase (glutamine-hydrolyzing) activity"/>
    <property type="evidence" value="ECO:0007669"/>
    <property type="project" value="UniProtKB-EC"/>
</dbReference>
<evidence type="ECO:0000256" key="8">
    <source>
        <dbReference type="PIRSR" id="PIRSR001589-1"/>
    </source>
</evidence>
<evidence type="ECO:0000256" key="9">
    <source>
        <dbReference type="PIRSR" id="PIRSR001589-2"/>
    </source>
</evidence>
<comment type="pathway">
    <text evidence="1">Amino-acid biosynthesis; L-asparagine biosynthesis; L-asparagine from L-aspartate (L-Gln route): step 1/1.</text>
</comment>
<dbReference type="GO" id="GO:0005524">
    <property type="term" value="F:ATP binding"/>
    <property type="evidence" value="ECO:0007669"/>
    <property type="project" value="UniProtKB-KW"/>
</dbReference>
<dbReference type="InterPro" id="IPR017932">
    <property type="entry name" value="GATase_2_dom"/>
</dbReference>
<dbReference type="PANTHER" id="PTHR43284">
    <property type="entry name" value="ASPARAGINE SYNTHETASE (GLUTAMINE-HYDROLYZING)"/>
    <property type="match status" value="1"/>
</dbReference>
<dbReference type="PANTHER" id="PTHR43284:SF1">
    <property type="entry name" value="ASPARAGINE SYNTHETASE"/>
    <property type="match status" value="1"/>
</dbReference>
<reference evidence="12 13" key="2">
    <citation type="journal article" date="2016" name="Genome Announc.">
        <title>Complete Genome Sequence of Sphingopyxis terrae Strain 203-1 (NBRC 111660), a Polyethylene Glycol Degrader.</title>
        <authorList>
            <person name="Ohtsubo Y."/>
            <person name="Nonoyama S."/>
            <person name="Nagata Y."/>
            <person name="Numata M."/>
            <person name="Tsuchikane K."/>
            <person name="Hosoyama A."/>
            <person name="Yamazoe A."/>
            <person name="Tsuda M."/>
            <person name="Fujita N."/>
            <person name="Kawai F."/>
        </authorList>
    </citation>
    <scope>NUCLEOTIDE SEQUENCE [LARGE SCALE GENOMIC DNA]</scope>
    <source>
        <strain evidence="12 13">203-1</strain>
    </source>
</reference>
<dbReference type="RefSeq" id="WP_062902176.1">
    <property type="nucleotide sequence ID" value="NZ_CP013342.1"/>
</dbReference>
<dbReference type="EMBL" id="CP013342">
    <property type="protein sequence ID" value="AMU95636.1"/>
    <property type="molecule type" value="Genomic_DNA"/>
</dbReference>
<dbReference type="CDD" id="cd00712">
    <property type="entry name" value="AsnB"/>
    <property type="match status" value="1"/>
</dbReference>
<organism evidence="12 13">
    <name type="scientific">Sphingopyxis terrae subsp. terrae NBRC 15098</name>
    <dbReference type="NCBI Taxonomy" id="1219058"/>
    <lineage>
        <taxon>Bacteria</taxon>
        <taxon>Pseudomonadati</taxon>
        <taxon>Pseudomonadota</taxon>
        <taxon>Alphaproteobacteria</taxon>
        <taxon>Sphingomonadales</taxon>
        <taxon>Sphingomonadaceae</taxon>
        <taxon>Sphingopyxis</taxon>
    </lineage>
</organism>
<evidence type="ECO:0000256" key="4">
    <source>
        <dbReference type="ARBA" id="ARBA00022741"/>
    </source>
</evidence>
<accession>A0A142W0S4</accession>
<gene>
    <name evidence="12" type="ORF">AOA14_13560</name>
</gene>
<dbReference type="EC" id="6.3.5.4" evidence="3"/>
<dbReference type="Proteomes" id="UP000076234">
    <property type="component" value="Chromosome"/>
</dbReference>
<dbReference type="CDD" id="cd01991">
    <property type="entry name" value="Asn_synthase_B_C"/>
    <property type="match status" value="1"/>
</dbReference>
<dbReference type="InterPro" id="IPR033738">
    <property type="entry name" value="AsnB_N"/>
</dbReference>
<dbReference type="AlphaFoldDB" id="A0A142W0S4"/>
<keyword evidence="6 8" id="KW-0315">Glutamine amidotransferase</keyword>
<feature type="binding site" evidence="9">
    <location>
        <begin position="374"/>
        <end position="375"/>
    </location>
    <ligand>
        <name>ATP</name>
        <dbReference type="ChEBI" id="CHEBI:30616"/>
    </ligand>
</feature>
<evidence type="ECO:0000256" key="3">
    <source>
        <dbReference type="ARBA" id="ARBA00012737"/>
    </source>
</evidence>
<feature type="active site" description="For GATase activity" evidence="8">
    <location>
        <position position="2"/>
    </location>
</feature>
<dbReference type="SUPFAM" id="SSF56235">
    <property type="entry name" value="N-terminal nucleophile aminohydrolases (Ntn hydrolases)"/>
    <property type="match status" value="1"/>
</dbReference>
<comment type="similarity">
    <text evidence="2">Belongs to the asparagine synthetase family.</text>
</comment>
<evidence type="ECO:0000313" key="13">
    <source>
        <dbReference type="Proteomes" id="UP000076234"/>
    </source>
</evidence>
<feature type="site" description="Important for beta-aspartyl-AMP intermediate formation" evidence="10">
    <location>
        <position position="376"/>
    </location>
</feature>
<keyword evidence="5 9" id="KW-0067">ATP-binding</keyword>
<keyword evidence="8" id="KW-0028">Amino-acid biosynthesis</keyword>
<comment type="catalytic activity">
    <reaction evidence="7">
        <text>L-aspartate + L-glutamine + ATP + H2O = L-asparagine + L-glutamate + AMP + diphosphate + H(+)</text>
        <dbReference type="Rhea" id="RHEA:12228"/>
        <dbReference type="ChEBI" id="CHEBI:15377"/>
        <dbReference type="ChEBI" id="CHEBI:15378"/>
        <dbReference type="ChEBI" id="CHEBI:29985"/>
        <dbReference type="ChEBI" id="CHEBI:29991"/>
        <dbReference type="ChEBI" id="CHEBI:30616"/>
        <dbReference type="ChEBI" id="CHEBI:33019"/>
        <dbReference type="ChEBI" id="CHEBI:58048"/>
        <dbReference type="ChEBI" id="CHEBI:58359"/>
        <dbReference type="ChEBI" id="CHEBI:456215"/>
        <dbReference type="EC" id="6.3.5.4"/>
    </reaction>
</comment>
<feature type="binding site" evidence="9">
    <location>
        <position position="103"/>
    </location>
    <ligand>
        <name>L-glutamine</name>
        <dbReference type="ChEBI" id="CHEBI:58359"/>
    </ligand>
</feature>
<proteinExistence type="inferred from homology"/>
<evidence type="ECO:0000256" key="2">
    <source>
        <dbReference type="ARBA" id="ARBA00005752"/>
    </source>
</evidence>
<dbReference type="InterPro" id="IPR051786">
    <property type="entry name" value="ASN_synthetase/amidase"/>
</dbReference>
<feature type="binding site" evidence="9">
    <location>
        <position position="301"/>
    </location>
    <ligand>
        <name>ATP</name>
        <dbReference type="ChEBI" id="CHEBI:30616"/>
    </ligand>
</feature>
<dbReference type="SUPFAM" id="SSF52402">
    <property type="entry name" value="Adenine nucleotide alpha hydrolases-like"/>
    <property type="match status" value="1"/>
</dbReference>
<dbReference type="KEGG" id="ster:AOA14_13560"/>
<evidence type="ECO:0000256" key="6">
    <source>
        <dbReference type="ARBA" id="ARBA00022962"/>
    </source>
</evidence>
<dbReference type="Pfam" id="PF00733">
    <property type="entry name" value="Asn_synthase"/>
    <property type="match status" value="1"/>
</dbReference>
<dbReference type="InterPro" id="IPR014729">
    <property type="entry name" value="Rossmann-like_a/b/a_fold"/>
</dbReference>
<reference evidence="13" key="1">
    <citation type="submission" date="2015-11" db="EMBL/GenBank/DDBJ databases">
        <title>Complete genome sequence of a polyethylene glycol-degrading strain Sphingopyxis terrae strain 203-1 (NBRC 15098).</title>
        <authorList>
            <person name="Yoshiyuki O."/>
            <person name="Shouta N."/>
            <person name="Nagata Y."/>
            <person name="Numata M."/>
            <person name="Tsuchikane K."/>
            <person name="Hosoyama A."/>
            <person name="Yamazoe A."/>
            <person name="Tsuda M."/>
            <person name="Fujita N."/>
            <person name="Kawai F."/>
        </authorList>
    </citation>
    <scope>NUCLEOTIDE SEQUENCE [LARGE SCALE GENOMIC DNA]</scope>
    <source>
        <strain evidence="13">203-1</strain>
    </source>
</reference>
<dbReference type="GO" id="GO:0006529">
    <property type="term" value="P:asparagine biosynthetic process"/>
    <property type="evidence" value="ECO:0007669"/>
    <property type="project" value="UniProtKB-KW"/>
</dbReference>
<evidence type="ECO:0000259" key="11">
    <source>
        <dbReference type="PROSITE" id="PS51278"/>
    </source>
</evidence>
<sequence length="647" mass="72638">MCGFAGFLDRGGFADGEAVLRRMADTIAHRGPDSDGYWVDGEAGIALAHRRLAIIDLSPAGHQPMASHDGRYVLSYNGEIYNHLDLRRELEAAGPIAWRGHSDTETLLQGFSKWGVVGTLERANGMFALALWDRGERKLFLARDRMGEKPLYYGLQGGTLLFGSELKALRQHPAWQGEVDRDVLTLFLRHNYVPGPYSIYRGIAKLPPAHYLEIGLDDDQLPDPVAFWDIAEKAQNGRAQPFAGAPDAAVDALEDLLLDAVGMRMAADVPLGAFLSGGYDSSTVVALMQRQSARPVKTFSIGFSEEEYDEAHHAKRVAAHLGTDHTELYVTPQDALDQIPILPHHWDEPFADSSQMPTLLVSRLARSEVTVSLSGDGGDELFCGYTRYTQGYDIWRRLGRMPRAVRKLAAGALRLTPADLIDGTMKMAPARLRKMAVGDRLLKVADILDVEQAEDFYRSLVSHSKDPAALVPGAHEPPTILTTPDHDWPAQGDFRDRMMYLDMRSYLPDDILVKLDRASMAVSLESRVPLLDHRVVEFALSLPLKYKLRGGEAKWSLRQLLYRYVPREMMERPKMGFGVPIEHWLRGPLRSWADDMLAPDRLKREGYFNADAIGRLWSDTRSGRRRMHYYVWDILMFQAWLDAQSTA</sequence>
<keyword evidence="4 9" id="KW-0547">Nucleotide-binding</keyword>
<evidence type="ECO:0000256" key="10">
    <source>
        <dbReference type="PIRSR" id="PIRSR001589-3"/>
    </source>
</evidence>
<dbReference type="NCBIfam" id="TIGR01536">
    <property type="entry name" value="asn_synth_AEB"/>
    <property type="match status" value="1"/>
</dbReference>
<dbReference type="GO" id="GO:0005829">
    <property type="term" value="C:cytosol"/>
    <property type="evidence" value="ECO:0007669"/>
    <property type="project" value="TreeGrafter"/>
</dbReference>
<dbReference type="InterPro" id="IPR029055">
    <property type="entry name" value="Ntn_hydrolases_N"/>
</dbReference>
<keyword evidence="8" id="KW-0061">Asparagine biosynthesis</keyword>